<comment type="caution">
    <text evidence="1">The sequence shown here is derived from an EMBL/GenBank/DDBJ whole genome shotgun (WGS) entry which is preliminary data.</text>
</comment>
<sequence>MTVNAMRASVRLKTKVVLMVLHWPAAAHSYFKVDIDSLLKADMTAVYGTNAVRKIFNGITIGSRGGRAWLTGVDKMRKRAEAVTSSREPDAGYNLPQSVLGNQQVYDH</sequence>
<dbReference type="EMBL" id="MU274912">
    <property type="protein sequence ID" value="KAI0088751.1"/>
    <property type="molecule type" value="Genomic_DNA"/>
</dbReference>
<proteinExistence type="predicted"/>
<dbReference type="Proteomes" id="UP001055072">
    <property type="component" value="Unassembled WGS sequence"/>
</dbReference>
<evidence type="ECO:0000313" key="2">
    <source>
        <dbReference type="Proteomes" id="UP001055072"/>
    </source>
</evidence>
<organism evidence="1 2">
    <name type="scientific">Irpex rosettiformis</name>
    <dbReference type="NCBI Taxonomy" id="378272"/>
    <lineage>
        <taxon>Eukaryota</taxon>
        <taxon>Fungi</taxon>
        <taxon>Dikarya</taxon>
        <taxon>Basidiomycota</taxon>
        <taxon>Agaricomycotina</taxon>
        <taxon>Agaricomycetes</taxon>
        <taxon>Polyporales</taxon>
        <taxon>Irpicaceae</taxon>
        <taxon>Irpex</taxon>
    </lineage>
</organism>
<gene>
    <name evidence="1" type="ORF">BDY19DRAFT_906265</name>
</gene>
<keyword evidence="2" id="KW-1185">Reference proteome</keyword>
<protein>
    <submittedName>
        <fullName evidence="1">Uncharacterized protein</fullName>
    </submittedName>
</protein>
<name>A0ACB8U3I6_9APHY</name>
<reference evidence="1" key="1">
    <citation type="journal article" date="2021" name="Environ. Microbiol.">
        <title>Gene family expansions and transcriptome signatures uncover fungal adaptations to wood decay.</title>
        <authorList>
            <person name="Hage H."/>
            <person name="Miyauchi S."/>
            <person name="Viragh M."/>
            <person name="Drula E."/>
            <person name="Min B."/>
            <person name="Chaduli D."/>
            <person name="Navarro D."/>
            <person name="Favel A."/>
            <person name="Norest M."/>
            <person name="Lesage-Meessen L."/>
            <person name="Balint B."/>
            <person name="Merenyi Z."/>
            <person name="de Eugenio L."/>
            <person name="Morin E."/>
            <person name="Martinez A.T."/>
            <person name="Baldrian P."/>
            <person name="Stursova M."/>
            <person name="Martinez M.J."/>
            <person name="Novotny C."/>
            <person name="Magnuson J.K."/>
            <person name="Spatafora J.W."/>
            <person name="Maurice S."/>
            <person name="Pangilinan J."/>
            <person name="Andreopoulos W."/>
            <person name="LaButti K."/>
            <person name="Hundley H."/>
            <person name="Na H."/>
            <person name="Kuo A."/>
            <person name="Barry K."/>
            <person name="Lipzen A."/>
            <person name="Henrissat B."/>
            <person name="Riley R."/>
            <person name="Ahrendt S."/>
            <person name="Nagy L.G."/>
            <person name="Grigoriev I.V."/>
            <person name="Martin F."/>
            <person name="Rosso M.N."/>
        </authorList>
    </citation>
    <scope>NUCLEOTIDE SEQUENCE</scope>
    <source>
        <strain evidence="1">CBS 384.51</strain>
    </source>
</reference>
<evidence type="ECO:0000313" key="1">
    <source>
        <dbReference type="EMBL" id="KAI0088751.1"/>
    </source>
</evidence>
<accession>A0ACB8U3I6</accession>